<comment type="caution">
    <text evidence="2">The sequence shown here is derived from an EMBL/GenBank/DDBJ whole genome shotgun (WGS) entry which is preliminary data.</text>
</comment>
<dbReference type="InterPro" id="IPR000182">
    <property type="entry name" value="GNAT_dom"/>
</dbReference>
<evidence type="ECO:0000313" key="2">
    <source>
        <dbReference type="EMBL" id="MCV7071771.1"/>
    </source>
</evidence>
<dbReference type="EMBL" id="JACKRN010000600">
    <property type="protein sequence ID" value="MCV7071771.1"/>
    <property type="molecule type" value="Genomic_DNA"/>
</dbReference>
<proteinExistence type="predicted"/>
<dbReference type="SUPFAM" id="SSF55729">
    <property type="entry name" value="Acyl-CoA N-acyltransferases (Nat)"/>
    <property type="match status" value="1"/>
</dbReference>
<sequence>MTDTALFCGIALAERIERAEAGLIVAATEAARERGGWGVVMPVAGGFACCADDGSPMNKVAGLGFAGMPDAAELDAIEHTFAAHGVPVSVELCHLADPAVATGLTERGYRLVGFENVLGRALPGDPVPAPSAGVEIRRATADDIPHWLDVIIEGFAHPDGEGVPSHESFPRDVIERAERDIEKAGAVAYLALRDGAVAGGASMRCDRGVAQLTGAATAPAHR</sequence>
<dbReference type="Proteomes" id="UP001140272">
    <property type="component" value="Unassembled WGS sequence"/>
</dbReference>
<reference evidence="2" key="2">
    <citation type="journal article" date="2022" name="BMC Genomics">
        <title>Comparative genome analysis of mycobacteria focusing on tRNA and non-coding RNA.</title>
        <authorList>
            <person name="Behra P.R.K."/>
            <person name="Pettersson B.M.F."/>
            <person name="Ramesh M."/>
            <person name="Das S."/>
            <person name="Dasgupta S."/>
            <person name="Kirsebom L.A."/>
        </authorList>
    </citation>
    <scope>NUCLEOTIDE SEQUENCE</scope>
    <source>
        <strain evidence="2">DSM 45406</strain>
    </source>
</reference>
<protein>
    <submittedName>
        <fullName evidence="2">GNAT family N-acetyltransferase</fullName>
    </submittedName>
</protein>
<organism evidence="2 3">
    <name type="scientific">Mycolicibacterium rufum</name>
    <dbReference type="NCBI Taxonomy" id="318424"/>
    <lineage>
        <taxon>Bacteria</taxon>
        <taxon>Bacillati</taxon>
        <taxon>Actinomycetota</taxon>
        <taxon>Actinomycetes</taxon>
        <taxon>Mycobacteriales</taxon>
        <taxon>Mycobacteriaceae</taxon>
        <taxon>Mycolicibacterium</taxon>
    </lineage>
</organism>
<dbReference type="AlphaFoldDB" id="A0A9X3BRV4"/>
<evidence type="ECO:0000259" key="1">
    <source>
        <dbReference type="PROSITE" id="PS51186"/>
    </source>
</evidence>
<feature type="domain" description="N-acetyltransferase" evidence="1">
    <location>
        <begin position="134"/>
        <end position="222"/>
    </location>
</feature>
<feature type="non-terminal residue" evidence="2">
    <location>
        <position position="222"/>
    </location>
</feature>
<reference evidence="2" key="1">
    <citation type="submission" date="2020-07" db="EMBL/GenBank/DDBJ databases">
        <authorList>
            <person name="Pettersson B.M.F."/>
            <person name="Behra P.R.K."/>
            <person name="Ramesh M."/>
            <person name="Das S."/>
            <person name="Dasgupta S."/>
            <person name="Kirsebom L.A."/>
        </authorList>
    </citation>
    <scope>NUCLEOTIDE SEQUENCE</scope>
    <source>
        <strain evidence="2">DSM 45406</strain>
    </source>
</reference>
<dbReference type="GO" id="GO:0016747">
    <property type="term" value="F:acyltransferase activity, transferring groups other than amino-acyl groups"/>
    <property type="evidence" value="ECO:0007669"/>
    <property type="project" value="InterPro"/>
</dbReference>
<name>A0A9X3BRV4_9MYCO</name>
<gene>
    <name evidence="2" type="ORF">H7H73_16645</name>
</gene>
<dbReference type="InterPro" id="IPR016181">
    <property type="entry name" value="Acyl_CoA_acyltransferase"/>
</dbReference>
<accession>A0A9X3BRV4</accession>
<evidence type="ECO:0000313" key="3">
    <source>
        <dbReference type="Proteomes" id="UP001140272"/>
    </source>
</evidence>
<dbReference type="PROSITE" id="PS51186">
    <property type="entry name" value="GNAT"/>
    <property type="match status" value="1"/>
</dbReference>
<dbReference type="Gene3D" id="3.40.630.30">
    <property type="match status" value="1"/>
</dbReference>